<organism evidence="12 13">
    <name type="scientific">Psylliodes chrysocephalus</name>
    <dbReference type="NCBI Taxonomy" id="3402493"/>
    <lineage>
        <taxon>Eukaryota</taxon>
        <taxon>Metazoa</taxon>
        <taxon>Ecdysozoa</taxon>
        <taxon>Arthropoda</taxon>
        <taxon>Hexapoda</taxon>
        <taxon>Insecta</taxon>
        <taxon>Pterygota</taxon>
        <taxon>Neoptera</taxon>
        <taxon>Endopterygota</taxon>
        <taxon>Coleoptera</taxon>
        <taxon>Polyphaga</taxon>
        <taxon>Cucujiformia</taxon>
        <taxon>Chrysomeloidea</taxon>
        <taxon>Chrysomelidae</taxon>
        <taxon>Galerucinae</taxon>
        <taxon>Alticini</taxon>
        <taxon>Psylliodes</taxon>
    </lineage>
</organism>
<name>A0A9P0CN61_9CUCU</name>
<feature type="domain" description="Homeobox" evidence="10">
    <location>
        <begin position="183"/>
        <end position="243"/>
    </location>
</feature>
<dbReference type="PRINTS" id="PR00031">
    <property type="entry name" value="HTHREPRESSR"/>
</dbReference>
<dbReference type="FunFam" id="1.10.10.60:FF:000057">
    <property type="entry name" value="Short stature homeobox 2"/>
    <property type="match status" value="1"/>
</dbReference>
<evidence type="ECO:0000256" key="6">
    <source>
        <dbReference type="ARBA" id="ARBA00038351"/>
    </source>
</evidence>
<protein>
    <recommendedName>
        <fullName evidence="7">Homeobox protein unc-4</fullName>
    </recommendedName>
</protein>
<dbReference type="PROSITE" id="PS50803">
    <property type="entry name" value="OAR"/>
    <property type="match status" value="1"/>
</dbReference>
<gene>
    <name evidence="12" type="ORF">PSYICH_LOCUS4351</name>
</gene>
<dbReference type="SUPFAM" id="SSF46689">
    <property type="entry name" value="Homeodomain-like"/>
    <property type="match status" value="1"/>
</dbReference>
<evidence type="ECO:0000256" key="1">
    <source>
        <dbReference type="ARBA" id="ARBA00004123"/>
    </source>
</evidence>
<dbReference type="InterPro" id="IPR052631">
    <property type="entry name" value="Paired_homeobox_Bicoid"/>
</dbReference>
<evidence type="ECO:0000313" key="12">
    <source>
        <dbReference type="EMBL" id="CAH1103598.1"/>
    </source>
</evidence>
<dbReference type="GO" id="GO:0005634">
    <property type="term" value="C:nucleus"/>
    <property type="evidence" value="ECO:0007669"/>
    <property type="project" value="UniProtKB-SubCell"/>
</dbReference>
<evidence type="ECO:0000256" key="5">
    <source>
        <dbReference type="ARBA" id="ARBA00023242"/>
    </source>
</evidence>
<dbReference type="InterPro" id="IPR000047">
    <property type="entry name" value="HTH_motif"/>
</dbReference>
<feature type="DNA-binding region" description="Homeobox" evidence="8">
    <location>
        <begin position="185"/>
        <end position="244"/>
    </location>
</feature>
<dbReference type="PANTHER" id="PTHR46255">
    <property type="entry name" value="SHORT STATURE HOMEOBOX"/>
    <property type="match status" value="1"/>
</dbReference>
<sequence>MEKLTQFVSKSFENNNNPSLTDHISYEVKISSISPLIKTEKEFITSDDIKKPINWLISDIEKSDNINIGVDLRLNPSRNSKSVYDSDDKCNKNSDTNCEVEKTTKWCKNNVNNLDSDNKDSDTCSDKCEKIYDKKDCNKDNNVSEQSEHKIFIVSDQDENLEELTISRDSSTLNHSVSVKSTTKQRRSRTNFTLEQLNELERLFDETHYPDAFMREELSQRLGLSEARVQVWFQNRRAKCRKHENQIQKGVMLNNHSPPSSTPLEPCRVVPYMNVPALRGISLTSSSVALTNYDRLSTTPFSQPGTAFSAINSAFISAAHQYAAAAVAVGGGSAAAAAASILCHPQYPLEFAALAVAHKNSSIADLRLKAKKHTEALGLSTRDKLL</sequence>
<dbReference type="AlphaFoldDB" id="A0A9P0CN61"/>
<dbReference type="GO" id="GO:0000981">
    <property type="term" value="F:DNA-binding transcription factor activity, RNA polymerase II-specific"/>
    <property type="evidence" value="ECO:0007669"/>
    <property type="project" value="InterPro"/>
</dbReference>
<dbReference type="Pfam" id="PF00046">
    <property type="entry name" value="Homeodomain"/>
    <property type="match status" value="1"/>
</dbReference>
<keyword evidence="3 8" id="KW-0238">DNA-binding</keyword>
<feature type="domain" description="OAR" evidence="11">
    <location>
        <begin position="361"/>
        <end position="374"/>
    </location>
</feature>
<dbReference type="GO" id="GO:1990837">
    <property type="term" value="F:sequence-specific double-stranded DNA binding"/>
    <property type="evidence" value="ECO:0007669"/>
    <property type="project" value="TreeGrafter"/>
</dbReference>
<dbReference type="Pfam" id="PF03826">
    <property type="entry name" value="OAR"/>
    <property type="match status" value="1"/>
</dbReference>
<evidence type="ECO:0000256" key="7">
    <source>
        <dbReference type="ARBA" id="ARBA00069290"/>
    </source>
</evidence>
<proteinExistence type="inferred from homology"/>
<evidence type="ECO:0000259" key="11">
    <source>
        <dbReference type="PROSITE" id="PS50803"/>
    </source>
</evidence>
<dbReference type="InterPro" id="IPR001356">
    <property type="entry name" value="HD"/>
</dbReference>
<comment type="subcellular location">
    <subcellularLocation>
        <location evidence="1 8 9">Nucleus</location>
    </subcellularLocation>
</comment>
<evidence type="ECO:0000256" key="9">
    <source>
        <dbReference type="RuleBase" id="RU000682"/>
    </source>
</evidence>
<evidence type="ECO:0000256" key="2">
    <source>
        <dbReference type="ARBA" id="ARBA00022473"/>
    </source>
</evidence>
<dbReference type="SMART" id="SM00389">
    <property type="entry name" value="HOX"/>
    <property type="match status" value="1"/>
</dbReference>
<dbReference type="Proteomes" id="UP001153636">
    <property type="component" value="Chromosome 14"/>
</dbReference>
<dbReference type="InterPro" id="IPR009057">
    <property type="entry name" value="Homeodomain-like_sf"/>
</dbReference>
<dbReference type="OrthoDB" id="6159439at2759"/>
<dbReference type="InterPro" id="IPR017970">
    <property type="entry name" value="Homeobox_CS"/>
</dbReference>
<reference evidence="12" key="1">
    <citation type="submission" date="2022-01" db="EMBL/GenBank/DDBJ databases">
        <authorList>
            <person name="King R."/>
        </authorList>
    </citation>
    <scope>NUCLEOTIDE SEQUENCE</scope>
</reference>
<dbReference type="EMBL" id="OV651826">
    <property type="protein sequence ID" value="CAH1103598.1"/>
    <property type="molecule type" value="Genomic_DNA"/>
</dbReference>
<comment type="similarity">
    <text evidence="6">Belongs to the paired homeobox family. Unc-4 subfamily.</text>
</comment>
<evidence type="ECO:0000256" key="3">
    <source>
        <dbReference type="ARBA" id="ARBA00023125"/>
    </source>
</evidence>
<keyword evidence="2" id="KW-0217">Developmental protein</keyword>
<evidence type="ECO:0000256" key="8">
    <source>
        <dbReference type="PROSITE-ProRule" id="PRU00108"/>
    </source>
</evidence>
<dbReference type="InterPro" id="IPR003654">
    <property type="entry name" value="OAR_dom"/>
</dbReference>
<keyword evidence="13" id="KW-1185">Reference proteome</keyword>
<dbReference type="PROSITE" id="PS50071">
    <property type="entry name" value="HOMEOBOX_2"/>
    <property type="match status" value="1"/>
</dbReference>
<evidence type="ECO:0000313" key="13">
    <source>
        <dbReference type="Proteomes" id="UP001153636"/>
    </source>
</evidence>
<keyword evidence="4 8" id="KW-0371">Homeobox</keyword>
<dbReference type="PANTHER" id="PTHR46255:SF3">
    <property type="entry name" value="HOMEOBOX DOMAIN-CONTAINING PROTEIN"/>
    <property type="match status" value="1"/>
</dbReference>
<dbReference type="CDD" id="cd00086">
    <property type="entry name" value="homeodomain"/>
    <property type="match status" value="1"/>
</dbReference>
<dbReference type="Gene3D" id="1.10.10.60">
    <property type="entry name" value="Homeodomain-like"/>
    <property type="match status" value="1"/>
</dbReference>
<dbReference type="PROSITE" id="PS00027">
    <property type="entry name" value="HOMEOBOX_1"/>
    <property type="match status" value="1"/>
</dbReference>
<keyword evidence="5 8" id="KW-0539">Nucleus</keyword>
<evidence type="ECO:0000259" key="10">
    <source>
        <dbReference type="PROSITE" id="PS50071"/>
    </source>
</evidence>
<evidence type="ECO:0000256" key="4">
    <source>
        <dbReference type="ARBA" id="ARBA00023155"/>
    </source>
</evidence>
<accession>A0A9P0CN61</accession>